<name>A0A0L1IC21_PLAFA</name>
<dbReference type="OrthoDB" id="372969at2759"/>
<accession>A0A0L1IC21</accession>
<evidence type="ECO:0000313" key="2">
    <source>
        <dbReference type="EMBL" id="KNG76693.1"/>
    </source>
</evidence>
<evidence type="ECO:0000256" key="1">
    <source>
        <dbReference type="SAM" id="MobiDB-lite"/>
    </source>
</evidence>
<dbReference type="Proteomes" id="UP000054562">
    <property type="component" value="Unassembled WGS sequence"/>
</dbReference>
<organism evidence="2 3">
    <name type="scientific">Plasmodium falciparum IGH-CR14</name>
    <dbReference type="NCBI Taxonomy" id="580059"/>
    <lineage>
        <taxon>Eukaryota</taxon>
        <taxon>Sar</taxon>
        <taxon>Alveolata</taxon>
        <taxon>Apicomplexa</taxon>
        <taxon>Aconoidasida</taxon>
        <taxon>Haemosporida</taxon>
        <taxon>Plasmodiidae</taxon>
        <taxon>Plasmodium</taxon>
        <taxon>Plasmodium (Laverania)</taxon>
    </lineage>
</organism>
<gene>
    <name evidence="2" type="ORF">PFMG_02766</name>
</gene>
<dbReference type="AlphaFoldDB" id="A0A0L1IC21"/>
<reference evidence="3" key="1">
    <citation type="submission" date="2015-07" db="EMBL/GenBank/DDBJ databases">
        <title>Annotation of Plasmodium falciparum IGH-CR14.</title>
        <authorList>
            <consortium name="The Broad Institute Genome Sequencing Platform"/>
            <person name="Volkman S.K."/>
            <person name="Neafsey D.E."/>
            <person name="Dash A.P."/>
            <person name="Chitnis C.E."/>
            <person name="Hartl D.L."/>
            <person name="Young S.K."/>
            <person name="Zeng Q."/>
            <person name="Koehrsen M."/>
            <person name="Alvarado L."/>
            <person name="Berlin A."/>
            <person name="Borenstein D."/>
            <person name="Chapman S.B."/>
            <person name="Chen Z."/>
            <person name="Engels R."/>
            <person name="Freedman E."/>
            <person name="Gellesch M."/>
            <person name="Goldberg J."/>
            <person name="Griggs A."/>
            <person name="Gujja S."/>
            <person name="Heilman E.R."/>
            <person name="Heiman D.I."/>
            <person name="Howarth C."/>
            <person name="Jen D."/>
            <person name="Larson L."/>
            <person name="Mehta T."/>
            <person name="Neiman D."/>
            <person name="Park D."/>
            <person name="Pearson M."/>
            <person name="Roberts A."/>
            <person name="Saif S."/>
            <person name="Shea T."/>
            <person name="Shenoy N."/>
            <person name="Sisk P."/>
            <person name="Stolte C."/>
            <person name="Sykes S."/>
            <person name="Walk T."/>
            <person name="White J."/>
            <person name="Yandava C."/>
            <person name="Haas B."/>
            <person name="Henn M.R."/>
            <person name="Nusbaum C."/>
            <person name="Birren B."/>
        </authorList>
    </citation>
    <scope>NUCLEOTIDE SEQUENCE [LARGE SCALE GENOMIC DNA]</scope>
    <source>
        <strain evidence="3">IGH-CR14</strain>
    </source>
</reference>
<dbReference type="EMBL" id="GG665191">
    <property type="protein sequence ID" value="KNG76693.1"/>
    <property type="molecule type" value="Genomic_DNA"/>
</dbReference>
<protein>
    <submittedName>
        <fullName evidence="2">Uncharacterized protein</fullName>
    </submittedName>
</protein>
<sequence length="231" mass="27339">MNKHKNSVINKNLLKNKSYVKKKKKYFTDQKFLRKFKKSRQPNEDTVKVEKIDPIKNFFFTPNHITQEEGKDKNEEKIINSYEKKKKKNYKDYKKVGHDQLNGGNISDDNIISGDDINDDNISGDNINDDNISGDNINDDNINDDNIKDNNIYNEKRENKKQMIGFNNTEKKKKKSVYSKEIKYSKLKESEKESYMKQKQIMIEENEKERQKKKLLHINYGPHTQPPKKTG</sequence>
<evidence type="ECO:0000313" key="3">
    <source>
        <dbReference type="Proteomes" id="UP000054562"/>
    </source>
</evidence>
<proteinExistence type="predicted"/>
<reference evidence="3" key="2">
    <citation type="submission" date="2015-07" db="EMBL/GenBank/DDBJ databases">
        <title>The genome sequence of Plasmodium falciparum IGH-CR14.</title>
        <authorList>
            <consortium name="The Broad Institute Genome Sequencing Platform"/>
            <person name="Volkman S.K."/>
            <person name="Neafsey D.E."/>
            <person name="Dash A.P."/>
            <person name="Chitnis C.E."/>
            <person name="Hartl D.L."/>
            <person name="Young S.K."/>
            <person name="Kodira C.D."/>
            <person name="Zeng Q."/>
            <person name="Koehrsen M."/>
            <person name="Godfrey P."/>
            <person name="Alvarado L."/>
            <person name="Berlin A."/>
            <person name="Borenstein D."/>
            <person name="Chen Z."/>
            <person name="Engels R."/>
            <person name="Freedman E."/>
            <person name="Gellesch M."/>
            <person name="Goldberg J."/>
            <person name="Griggs A."/>
            <person name="Gujja S."/>
            <person name="Heiman D."/>
            <person name="Hepburn T."/>
            <person name="Howarth C."/>
            <person name="Jen D."/>
            <person name="Larson L."/>
            <person name="Lewis B."/>
            <person name="Mehta T."/>
            <person name="Park D."/>
            <person name="Pearson M."/>
            <person name="Roberts A."/>
            <person name="Saif S."/>
            <person name="Shea T."/>
            <person name="Shenoy N."/>
            <person name="Sisk P."/>
            <person name="Stolte C."/>
            <person name="Sykes S."/>
            <person name="Walk T."/>
            <person name="White J."/>
            <person name="Yandava C."/>
            <person name="Wirth D.F."/>
            <person name="Nusbaum C."/>
            <person name="Birren B."/>
        </authorList>
    </citation>
    <scope>NUCLEOTIDE SEQUENCE [LARGE SCALE GENOMIC DNA]</scope>
    <source>
        <strain evidence="3">IGH-CR14</strain>
    </source>
</reference>
<feature type="region of interest" description="Disordered" evidence="1">
    <location>
        <begin position="204"/>
        <end position="231"/>
    </location>
</feature>